<sequence>MKDCIYSSISKKIDVTSGVTEQSSENLYAIQRKLRHLLAVQRQLLKKVAASEMNAKEAKKRGAVCNGKIKEFKASNRQSTERLRKEAEEHVEELIRLRVPSLHTEETVIKMLGGGGVAGQVVVHPRQWNDDARPIRRESRYSSTSSTSDESLAEAEDEVGQQTEDSVQLSNSLFDRLFRFLNGMTRAGARFKKEKRMLIQLSLNDTGVICYLLFIVGESLFSTHFSVISTQPP</sequence>
<keyword evidence="1" id="KW-0175">Coiled coil</keyword>
<organism evidence="3 4">
    <name type="scientific">Albugo candida</name>
    <dbReference type="NCBI Taxonomy" id="65357"/>
    <lineage>
        <taxon>Eukaryota</taxon>
        <taxon>Sar</taxon>
        <taxon>Stramenopiles</taxon>
        <taxon>Oomycota</taxon>
        <taxon>Peronosporomycetes</taxon>
        <taxon>Albuginales</taxon>
        <taxon>Albuginaceae</taxon>
        <taxon>Albugo</taxon>
    </lineage>
</organism>
<name>A0A024FWX0_9STRA</name>
<dbReference type="AlphaFoldDB" id="A0A024FWX0"/>
<keyword evidence="4" id="KW-1185">Reference proteome</keyword>
<reference evidence="3 4" key="1">
    <citation type="submission" date="2012-05" db="EMBL/GenBank/DDBJ databases">
        <title>Recombination and specialization in a pathogen metapopulation.</title>
        <authorList>
            <person name="Gardiner A."/>
            <person name="Kemen E."/>
            <person name="Schultz-Larsen T."/>
            <person name="MacLean D."/>
            <person name="Van Oosterhout C."/>
            <person name="Jones J.D.G."/>
        </authorList>
    </citation>
    <scope>NUCLEOTIDE SEQUENCE [LARGE SCALE GENOMIC DNA]</scope>
    <source>
        <strain evidence="3 4">Ac Nc2</strain>
    </source>
</reference>
<comment type="caution">
    <text evidence="3">The sequence shown here is derived from an EMBL/GenBank/DDBJ whole genome shotgun (WGS) entry which is preliminary data.</text>
</comment>
<evidence type="ECO:0000256" key="1">
    <source>
        <dbReference type="SAM" id="Coils"/>
    </source>
</evidence>
<feature type="region of interest" description="Disordered" evidence="2">
    <location>
        <begin position="133"/>
        <end position="167"/>
    </location>
</feature>
<accession>A0A024FWX0</accession>
<gene>
    <name evidence="3" type="ORF">BN9_133050</name>
</gene>
<protein>
    <submittedName>
        <fullName evidence="3">Uncharacterized protein</fullName>
    </submittedName>
</protein>
<feature type="coiled-coil region" evidence="1">
    <location>
        <begin position="41"/>
        <end position="97"/>
    </location>
</feature>
<dbReference type="InParanoid" id="A0A024FWX0"/>
<dbReference type="EMBL" id="CAIX01001551">
    <property type="protein sequence ID" value="CCI11683.1"/>
    <property type="molecule type" value="Genomic_DNA"/>
</dbReference>
<evidence type="ECO:0000313" key="3">
    <source>
        <dbReference type="EMBL" id="CCI11683.1"/>
    </source>
</evidence>
<dbReference type="Proteomes" id="UP000053237">
    <property type="component" value="Unassembled WGS sequence"/>
</dbReference>
<feature type="compositionally biased region" description="Low complexity" evidence="2">
    <location>
        <begin position="141"/>
        <end position="150"/>
    </location>
</feature>
<evidence type="ECO:0000256" key="2">
    <source>
        <dbReference type="SAM" id="MobiDB-lite"/>
    </source>
</evidence>
<proteinExistence type="predicted"/>
<evidence type="ECO:0000313" key="4">
    <source>
        <dbReference type="Proteomes" id="UP000053237"/>
    </source>
</evidence>